<dbReference type="FunCoup" id="A0A067QI74">
    <property type="interactions" value="259"/>
</dbReference>
<dbReference type="GO" id="GO:0005776">
    <property type="term" value="C:autophagosome"/>
    <property type="evidence" value="ECO:0007669"/>
    <property type="project" value="TreeGrafter"/>
</dbReference>
<keyword evidence="4" id="KW-1185">Reference proteome</keyword>
<sequence length="369" mass="42379">MVELPNERGHTAGMCMIGLISVLLIGQGMVFCTEGMMETVMYVVTGSAIGIFTVGLLHVAWRTCFLAEELCHISGRYPDKKSAAQKAYEFNMISSCVCSISAIIAVLIWVILENPYVYLWTKGPVSNIIPYLAGFCFSKLIQMEESVLHTSLQIESMKNLDYGSGMAYNYFYGYLRLVLPDPEVGTPGAKGIRKRIETFMNHHRLLKTAFPVRKLFILIPRNLYTPTDLMEVSTDWHNSTNYWMEAAMSLETQELDRAGVKQRVYKNSVYKIWNRDRSTLYPVYVVAEGATPLKTFYDVIKMNPKMSRVFKNHQHEIVSAFYKTLQDILRDSDDCRDLCEIIFYADTDENQRRVNVARIILERIEKLTR</sequence>
<dbReference type="GO" id="GO:0061709">
    <property type="term" value="P:reticulophagy"/>
    <property type="evidence" value="ECO:0007669"/>
    <property type="project" value="TreeGrafter"/>
</dbReference>
<name>A0A067QI74_ZOONE</name>
<dbReference type="CDD" id="cd12146">
    <property type="entry name" value="STING_C"/>
    <property type="match status" value="1"/>
</dbReference>
<keyword evidence="1" id="KW-1133">Transmembrane helix</keyword>
<dbReference type="InterPro" id="IPR038623">
    <property type="entry name" value="STING_C_sf"/>
</dbReference>
<dbReference type="OMA" id="CHISGRY"/>
<dbReference type="InterPro" id="IPR055432">
    <property type="entry name" value="STING_LBD"/>
</dbReference>
<dbReference type="eggNOG" id="ENOG502R15M">
    <property type="taxonomic scope" value="Eukaryota"/>
</dbReference>
<evidence type="ECO:0000256" key="1">
    <source>
        <dbReference type="SAM" id="Phobius"/>
    </source>
</evidence>
<dbReference type="GO" id="GO:0035438">
    <property type="term" value="F:cyclic-di-GMP binding"/>
    <property type="evidence" value="ECO:0007669"/>
    <property type="project" value="InterPro"/>
</dbReference>
<evidence type="ECO:0000313" key="4">
    <source>
        <dbReference type="Proteomes" id="UP000027135"/>
    </source>
</evidence>
<feature type="domain" description="STING ligand-binding" evidence="2">
    <location>
        <begin position="161"/>
        <end position="366"/>
    </location>
</feature>
<dbReference type="GO" id="GO:0005789">
    <property type="term" value="C:endoplasmic reticulum membrane"/>
    <property type="evidence" value="ECO:0007669"/>
    <property type="project" value="TreeGrafter"/>
</dbReference>
<dbReference type="Pfam" id="PF15009">
    <property type="entry name" value="STING_LBD"/>
    <property type="match status" value="1"/>
</dbReference>
<evidence type="ECO:0000313" key="3">
    <source>
        <dbReference type="EMBL" id="KDR08223.1"/>
    </source>
</evidence>
<protein>
    <recommendedName>
        <fullName evidence="2">STING ligand-binding domain-containing protein</fullName>
    </recommendedName>
</protein>
<keyword evidence="1" id="KW-0812">Transmembrane</keyword>
<dbReference type="GO" id="GO:0016239">
    <property type="term" value="P:positive regulation of macroautophagy"/>
    <property type="evidence" value="ECO:0007669"/>
    <property type="project" value="TreeGrafter"/>
</dbReference>
<feature type="transmembrane region" description="Helical" evidence="1">
    <location>
        <begin position="12"/>
        <end position="30"/>
    </location>
</feature>
<reference evidence="3 4" key="1">
    <citation type="journal article" date="2014" name="Nat. Commun.">
        <title>Molecular traces of alternative social organization in a termite genome.</title>
        <authorList>
            <person name="Terrapon N."/>
            <person name="Li C."/>
            <person name="Robertson H.M."/>
            <person name="Ji L."/>
            <person name="Meng X."/>
            <person name="Booth W."/>
            <person name="Chen Z."/>
            <person name="Childers C.P."/>
            <person name="Glastad K.M."/>
            <person name="Gokhale K."/>
            <person name="Gowin J."/>
            <person name="Gronenberg W."/>
            <person name="Hermansen R.A."/>
            <person name="Hu H."/>
            <person name="Hunt B.G."/>
            <person name="Huylmans A.K."/>
            <person name="Khalil S.M."/>
            <person name="Mitchell R.D."/>
            <person name="Munoz-Torres M.C."/>
            <person name="Mustard J.A."/>
            <person name="Pan H."/>
            <person name="Reese J.T."/>
            <person name="Scharf M.E."/>
            <person name="Sun F."/>
            <person name="Vogel H."/>
            <person name="Xiao J."/>
            <person name="Yang W."/>
            <person name="Yang Z."/>
            <person name="Yang Z."/>
            <person name="Zhou J."/>
            <person name="Zhu J."/>
            <person name="Brent C.S."/>
            <person name="Elsik C.G."/>
            <person name="Goodisman M.A."/>
            <person name="Liberles D.A."/>
            <person name="Roe R.M."/>
            <person name="Vargo E.L."/>
            <person name="Vilcinskas A."/>
            <person name="Wang J."/>
            <person name="Bornberg-Bauer E."/>
            <person name="Korb J."/>
            <person name="Zhang G."/>
            <person name="Liebig J."/>
        </authorList>
    </citation>
    <scope>NUCLEOTIDE SEQUENCE [LARGE SCALE GENOMIC DNA]</scope>
    <source>
        <tissue evidence="3">Whole organism</tissue>
    </source>
</reference>
<keyword evidence="1" id="KW-0472">Membrane</keyword>
<evidence type="ECO:0000259" key="2">
    <source>
        <dbReference type="Pfam" id="PF15009"/>
    </source>
</evidence>
<feature type="transmembrane region" description="Helical" evidence="1">
    <location>
        <begin position="42"/>
        <end position="61"/>
    </location>
</feature>
<dbReference type="InterPro" id="IPR033952">
    <property type="entry name" value="STING_C"/>
</dbReference>
<dbReference type="PANTHER" id="PTHR34339:SF1">
    <property type="entry name" value="STIMULATOR OF INTERFERON GENES PROTEIN"/>
    <property type="match status" value="1"/>
</dbReference>
<dbReference type="AlphaFoldDB" id="A0A067QI74"/>
<dbReference type="EMBL" id="KK853353">
    <property type="protein sequence ID" value="KDR08223.1"/>
    <property type="molecule type" value="Genomic_DNA"/>
</dbReference>
<proteinExistence type="predicted"/>
<organism evidence="3 4">
    <name type="scientific">Zootermopsis nevadensis</name>
    <name type="common">Dampwood termite</name>
    <dbReference type="NCBI Taxonomy" id="136037"/>
    <lineage>
        <taxon>Eukaryota</taxon>
        <taxon>Metazoa</taxon>
        <taxon>Ecdysozoa</taxon>
        <taxon>Arthropoda</taxon>
        <taxon>Hexapoda</taxon>
        <taxon>Insecta</taxon>
        <taxon>Pterygota</taxon>
        <taxon>Neoptera</taxon>
        <taxon>Polyneoptera</taxon>
        <taxon>Dictyoptera</taxon>
        <taxon>Blattodea</taxon>
        <taxon>Blattoidea</taxon>
        <taxon>Termitoidae</taxon>
        <taxon>Termopsidae</taxon>
        <taxon>Zootermopsis</taxon>
    </lineage>
</organism>
<dbReference type="Gene3D" id="1.20.5.5200">
    <property type="match status" value="1"/>
</dbReference>
<dbReference type="PANTHER" id="PTHR34339">
    <property type="entry name" value="STIMULATOR OF INTERFERON GENES PROTEIN"/>
    <property type="match status" value="1"/>
</dbReference>
<dbReference type="GO" id="GO:0032481">
    <property type="term" value="P:positive regulation of type I interferon production"/>
    <property type="evidence" value="ECO:0007669"/>
    <property type="project" value="InterPro"/>
</dbReference>
<dbReference type="GO" id="GO:0045087">
    <property type="term" value="P:innate immune response"/>
    <property type="evidence" value="ECO:0007669"/>
    <property type="project" value="TreeGrafter"/>
</dbReference>
<gene>
    <name evidence="3" type="ORF">L798_01941</name>
</gene>
<accession>A0A067QI74</accession>
<dbReference type="InParanoid" id="A0A067QI74"/>
<dbReference type="InterPro" id="IPR029158">
    <property type="entry name" value="STING"/>
</dbReference>
<dbReference type="GO" id="GO:0002218">
    <property type="term" value="P:activation of innate immune response"/>
    <property type="evidence" value="ECO:0007669"/>
    <property type="project" value="InterPro"/>
</dbReference>
<dbReference type="GO" id="GO:0000045">
    <property type="term" value="P:autophagosome assembly"/>
    <property type="evidence" value="ECO:0007669"/>
    <property type="project" value="TreeGrafter"/>
</dbReference>
<dbReference type="Proteomes" id="UP000027135">
    <property type="component" value="Unassembled WGS sequence"/>
</dbReference>
<dbReference type="STRING" id="136037.A0A067QI74"/>
<dbReference type="Gene3D" id="3.40.50.12100">
    <property type="entry name" value="Stimulator of interferon genes protein"/>
    <property type="match status" value="1"/>
</dbReference>
<feature type="transmembrane region" description="Helical" evidence="1">
    <location>
        <begin position="90"/>
        <end position="112"/>
    </location>
</feature>
<dbReference type="GO" id="GO:0061507">
    <property type="term" value="F:2',3'-cyclic GMP-AMP binding"/>
    <property type="evidence" value="ECO:0007669"/>
    <property type="project" value="TreeGrafter"/>
</dbReference>